<dbReference type="Proteomes" id="UP000325081">
    <property type="component" value="Unassembled WGS sequence"/>
</dbReference>
<proteinExistence type="inferred from homology"/>
<dbReference type="AlphaFoldDB" id="A0A5A7QPR4"/>
<dbReference type="Pfam" id="PF01217">
    <property type="entry name" value="Clat_adaptor_s"/>
    <property type="match status" value="2"/>
</dbReference>
<dbReference type="PANTHER" id="PTHR11753">
    <property type="entry name" value="ADAPTOR COMPLEXES SMALL SUBUNIT FAMILY"/>
    <property type="match status" value="1"/>
</dbReference>
<feature type="region of interest" description="Disordered" evidence="6">
    <location>
        <begin position="142"/>
        <end position="192"/>
    </location>
</feature>
<protein>
    <submittedName>
        <fullName evidence="8">AP-3 complex subunit sigma</fullName>
    </submittedName>
</protein>
<feature type="domain" description="AP complex mu/sigma subunit" evidence="7">
    <location>
        <begin position="323"/>
        <end position="355"/>
    </location>
</feature>
<evidence type="ECO:0000256" key="3">
    <source>
        <dbReference type="ARBA" id="ARBA00022448"/>
    </source>
</evidence>
<name>A0A5A7QPR4_STRAF</name>
<dbReference type="InterPro" id="IPR000804">
    <property type="entry name" value="Clathrin_sm-chain_CS"/>
</dbReference>
<feature type="compositionally biased region" description="Polar residues" evidence="6">
    <location>
        <begin position="176"/>
        <end position="192"/>
    </location>
</feature>
<comment type="caution">
    <text evidence="8">The sequence shown here is derived from an EMBL/GenBank/DDBJ whole genome shotgun (WGS) entry which is preliminary data.</text>
</comment>
<dbReference type="SUPFAM" id="SSF64356">
    <property type="entry name" value="SNARE-like"/>
    <property type="match status" value="1"/>
</dbReference>
<evidence type="ECO:0000313" key="8">
    <source>
        <dbReference type="EMBL" id="GER46417.1"/>
    </source>
</evidence>
<evidence type="ECO:0000313" key="9">
    <source>
        <dbReference type="Proteomes" id="UP000325081"/>
    </source>
</evidence>
<comment type="subcellular location">
    <subcellularLocation>
        <location evidence="1">Endomembrane system</location>
    </subcellularLocation>
</comment>
<accession>A0A5A7QPR4</accession>
<gene>
    <name evidence="8" type="ORF">STAS_23449</name>
</gene>
<evidence type="ECO:0000256" key="5">
    <source>
        <dbReference type="ARBA" id="ARBA00023136"/>
    </source>
</evidence>
<evidence type="ECO:0000256" key="1">
    <source>
        <dbReference type="ARBA" id="ARBA00004308"/>
    </source>
</evidence>
<dbReference type="GO" id="GO:0016192">
    <property type="term" value="P:vesicle-mediated transport"/>
    <property type="evidence" value="ECO:0007669"/>
    <property type="project" value="InterPro"/>
</dbReference>
<feature type="domain" description="AP complex mu/sigma subunit" evidence="7">
    <location>
        <begin position="225"/>
        <end position="304"/>
    </location>
</feature>
<evidence type="ECO:0000259" key="7">
    <source>
        <dbReference type="Pfam" id="PF01217"/>
    </source>
</evidence>
<evidence type="ECO:0000256" key="4">
    <source>
        <dbReference type="ARBA" id="ARBA00022927"/>
    </source>
</evidence>
<keyword evidence="3" id="KW-0813">Transport</keyword>
<comment type="similarity">
    <text evidence="2">Belongs to the adaptor complexes small subunit family.</text>
</comment>
<dbReference type="InterPro" id="IPR022775">
    <property type="entry name" value="AP_mu_sigma_su"/>
</dbReference>
<organism evidence="8 9">
    <name type="scientific">Striga asiatica</name>
    <name type="common">Asiatic witchweed</name>
    <name type="synonym">Buchnera asiatica</name>
    <dbReference type="NCBI Taxonomy" id="4170"/>
    <lineage>
        <taxon>Eukaryota</taxon>
        <taxon>Viridiplantae</taxon>
        <taxon>Streptophyta</taxon>
        <taxon>Embryophyta</taxon>
        <taxon>Tracheophyta</taxon>
        <taxon>Spermatophyta</taxon>
        <taxon>Magnoliopsida</taxon>
        <taxon>eudicotyledons</taxon>
        <taxon>Gunneridae</taxon>
        <taxon>Pentapetalae</taxon>
        <taxon>asterids</taxon>
        <taxon>lamiids</taxon>
        <taxon>Lamiales</taxon>
        <taxon>Orobanchaceae</taxon>
        <taxon>Buchnereae</taxon>
        <taxon>Striga</taxon>
    </lineage>
</organism>
<dbReference type="GO" id="GO:0012505">
    <property type="term" value="C:endomembrane system"/>
    <property type="evidence" value="ECO:0007669"/>
    <property type="project" value="UniProtKB-SubCell"/>
</dbReference>
<dbReference type="PROSITE" id="PS00989">
    <property type="entry name" value="CLAT_ADAPTOR_S"/>
    <property type="match status" value="1"/>
</dbReference>
<feature type="region of interest" description="Disordered" evidence="6">
    <location>
        <begin position="58"/>
        <end position="102"/>
    </location>
</feature>
<keyword evidence="4" id="KW-0653">Protein transport</keyword>
<dbReference type="EMBL" id="BKCP01007515">
    <property type="protein sequence ID" value="GER46417.1"/>
    <property type="molecule type" value="Genomic_DNA"/>
</dbReference>
<dbReference type="InterPro" id="IPR016635">
    <property type="entry name" value="AP_complex_ssu"/>
</dbReference>
<evidence type="ECO:0000256" key="2">
    <source>
        <dbReference type="ARBA" id="ARBA00006972"/>
    </source>
</evidence>
<keyword evidence="9" id="KW-1185">Reference proteome</keyword>
<dbReference type="GO" id="GO:0006886">
    <property type="term" value="P:intracellular protein transport"/>
    <property type="evidence" value="ECO:0007669"/>
    <property type="project" value="InterPro"/>
</dbReference>
<dbReference type="OrthoDB" id="10261046at2759"/>
<sequence length="373" mass="41032">MPQLHISHSLVSLTKQIRKTLLTLAIILSRRKSPPLSFGFQTFSDRVLALEHPEENFLHASEKSPSSCRKSATALLPASPATPTQPGPERSGASPSHDRGLRKQVADVCNIRALPIITASDGSPVPPGDLLSNQREHQAQPIVGAGHDRDLPSRSRISSLQQRRPREFRSRRRDQPTSVRVSDPPTSAQFTSVQPPLTVAAHRAETTSAPNTNESVRGLYASGRVLCSRADNVSNFVKVDSLFGPDVRLVYKTYATLYFVFVFDNAENDLAMLDLMQVFVETLDKCFSNVCELDIVFNFKKLLDSLIMISMLVIPGAHLQFKSQVHTILDEIILGGQVLETSSSEVVKAVDEISRLESSSNSIISSIPGWQGR</sequence>
<keyword evidence="5" id="KW-0472">Membrane</keyword>
<evidence type="ECO:0000256" key="6">
    <source>
        <dbReference type="SAM" id="MobiDB-lite"/>
    </source>
</evidence>
<dbReference type="Gene3D" id="3.30.450.60">
    <property type="match status" value="2"/>
</dbReference>
<reference evidence="9" key="1">
    <citation type="journal article" date="2019" name="Curr. Biol.">
        <title>Genome Sequence of Striga asiatica Provides Insight into the Evolution of Plant Parasitism.</title>
        <authorList>
            <person name="Yoshida S."/>
            <person name="Kim S."/>
            <person name="Wafula E.K."/>
            <person name="Tanskanen J."/>
            <person name="Kim Y.M."/>
            <person name="Honaas L."/>
            <person name="Yang Z."/>
            <person name="Spallek T."/>
            <person name="Conn C.E."/>
            <person name="Ichihashi Y."/>
            <person name="Cheong K."/>
            <person name="Cui S."/>
            <person name="Der J.P."/>
            <person name="Gundlach H."/>
            <person name="Jiao Y."/>
            <person name="Hori C."/>
            <person name="Ishida J.K."/>
            <person name="Kasahara H."/>
            <person name="Kiba T."/>
            <person name="Kim M.S."/>
            <person name="Koo N."/>
            <person name="Laohavisit A."/>
            <person name="Lee Y.H."/>
            <person name="Lumba S."/>
            <person name="McCourt P."/>
            <person name="Mortimer J.C."/>
            <person name="Mutuku J.M."/>
            <person name="Nomura T."/>
            <person name="Sasaki-Sekimoto Y."/>
            <person name="Seto Y."/>
            <person name="Wang Y."/>
            <person name="Wakatake T."/>
            <person name="Sakakibara H."/>
            <person name="Demura T."/>
            <person name="Yamaguchi S."/>
            <person name="Yoneyama K."/>
            <person name="Manabe R.I."/>
            <person name="Nelson D.C."/>
            <person name="Schulman A.H."/>
            <person name="Timko M.P."/>
            <person name="dePamphilis C.W."/>
            <person name="Choi D."/>
            <person name="Shirasu K."/>
        </authorList>
    </citation>
    <scope>NUCLEOTIDE SEQUENCE [LARGE SCALE GENOMIC DNA]</scope>
    <source>
        <strain evidence="9">cv. UVA1</strain>
    </source>
</reference>
<feature type="compositionally biased region" description="Low complexity" evidence="6">
    <location>
        <begin position="71"/>
        <end position="84"/>
    </location>
</feature>
<dbReference type="InterPro" id="IPR011012">
    <property type="entry name" value="Longin-like_dom_sf"/>
</dbReference>
<dbReference type="GO" id="GO:0030117">
    <property type="term" value="C:membrane coat"/>
    <property type="evidence" value="ECO:0007669"/>
    <property type="project" value="InterPro"/>
</dbReference>